<dbReference type="AlphaFoldDB" id="A0A671UQ16"/>
<evidence type="ECO:0000256" key="2">
    <source>
        <dbReference type="ARBA" id="ARBA00022741"/>
    </source>
</evidence>
<dbReference type="OMA" id="RYWNTIQ"/>
<evidence type="ECO:0000256" key="1">
    <source>
        <dbReference type="ARBA" id="ARBA00008535"/>
    </source>
</evidence>
<evidence type="ECO:0000259" key="5">
    <source>
        <dbReference type="PROSITE" id="PS51720"/>
    </source>
</evidence>
<dbReference type="GeneTree" id="ENSGT01150000286992"/>
<keyword evidence="7" id="KW-1185">Reference proteome</keyword>
<dbReference type="PANTHER" id="PTHR10903:SF62">
    <property type="entry name" value="GTPASE IMAP FAMILY MEMBER 4-LIKE-RELATED"/>
    <property type="match status" value="1"/>
</dbReference>
<dbReference type="Ensembl" id="ENSSAUT00010016802.1">
    <property type="protein sequence ID" value="ENSSAUP00010015851.1"/>
    <property type="gene ID" value="ENSSAUG00010007327.1"/>
</dbReference>
<gene>
    <name evidence="6" type="primary">LOC115589392</name>
</gene>
<dbReference type="Gene3D" id="3.40.50.300">
    <property type="entry name" value="P-loop containing nucleotide triphosphate hydrolases"/>
    <property type="match status" value="1"/>
</dbReference>
<dbReference type="PANTHER" id="PTHR10903">
    <property type="entry name" value="GTPASE, IMAP FAMILY MEMBER-RELATED"/>
    <property type="match status" value="1"/>
</dbReference>
<keyword evidence="3" id="KW-0342">GTP-binding</keyword>
<reference evidence="6" key="2">
    <citation type="submission" date="2025-08" db="UniProtKB">
        <authorList>
            <consortium name="Ensembl"/>
        </authorList>
    </citation>
    <scope>IDENTIFICATION</scope>
</reference>
<dbReference type="InParanoid" id="A0A671UQ16"/>
<evidence type="ECO:0000256" key="3">
    <source>
        <dbReference type="ARBA" id="ARBA00023134"/>
    </source>
</evidence>
<dbReference type="GO" id="GO:0005525">
    <property type="term" value="F:GTP binding"/>
    <property type="evidence" value="ECO:0007669"/>
    <property type="project" value="UniProtKB-KW"/>
</dbReference>
<evidence type="ECO:0000313" key="6">
    <source>
        <dbReference type="Ensembl" id="ENSSAUP00010015851.1"/>
    </source>
</evidence>
<dbReference type="InterPro" id="IPR027417">
    <property type="entry name" value="P-loop_NTPase"/>
</dbReference>
<reference evidence="6" key="1">
    <citation type="submission" date="2021-04" db="EMBL/GenBank/DDBJ databases">
        <authorList>
            <consortium name="Wellcome Sanger Institute Data Sharing"/>
        </authorList>
    </citation>
    <scope>NUCLEOTIDE SEQUENCE [LARGE SCALE GENOMIC DNA]</scope>
</reference>
<feature type="domain" description="AIG1-type G" evidence="5">
    <location>
        <begin position="5"/>
        <end position="209"/>
    </location>
</feature>
<reference evidence="6" key="3">
    <citation type="submission" date="2025-09" db="UniProtKB">
        <authorList>
            <consortium name="Ensembl"/>
        </authorList>
    </citation>
    <scope>IDENTIFICATION</scope>
</reference>
<organism evidence="6 7">
    <name type="scientific">Sparus aurata</name>
    <name type="common">Gilthead sea bream</name>
    <dbReference type="NCBI Taxonomy" id="8175"/>
    <lineage>
        <taxon>Eukaryota</taxon>
        <taxon>Metazoa</taxon>
        <taxon>Chordata</taxon>
        <taxon>Craniata</taxon>
        <taxon>Vertebrata</taxon>
        <taxon>Euteleostomi</taxon>
        <taxon>Actinopterygii</taxon>
        <taxon>Neopterygii</taxon>
        <taxon>Teleostei</taxon>
        <taxon>Neoteleostei</taxon>
        <taxon>Acanthomorphata</taxon>
        <taxon>Eupercaria</taxon>
        <taxon>Spariformes</taxon>
        <taxon>Sparidae</taxon>
        <taxon>Sparus</taxon>
    </lineage>
</organism>
<proteinExistence type="inferred from homology"/>
<dbReference type="InterPro" id="IPR045058">
    <property type="entry name" value="GIMA/IAN/Toc"/>
</dbReference>
<dbReference type="Pfam" id="PF04548">
    <property type="entry name" value="AIG1"/>
    <property type="match status" value="1"/>
</dbReference>
<dbReference type="SUPFAM" id="SSF52540">
    <property type="entry name" value="P-loop containing nucleoside triphosphate hydrolases"/>
    <property type="match status" value="1"/>
</dbReference>
<keyword evidence="2" id="KW-0547">Nucleotide-binding</keyword>
<accession>A0A671UQ16</accession>
<dbReference type="InterPro" id="IPR006703">
    <property type="entry name" value="G_AIG1"/>
</dbReference>
<sequence length="355" mass="39182">MGVLSNERRIVILGKTGAGKSSLANTIFGEELFKISHDPNSETRKCQAKYKSVNGRSITLVDTPGLFDTDRSEEEIVSCITECAPGPHAFLIVLKVEKFTKHEQEVINTICDNFSEEVFKYATVVFTHGEQLNGQKVEDFVFKNRLISDLVKKCGGRCYVTDNRYWNTIQTDEYRSNQFQVEELLKMIDKMVMKNNGGCYPNEMLQAVEKEIQQEEETIRLLPGNLTEEEIREKAKASVCDKLLIRLAGVGTGALLGALFGAAEMVELVTTALKYVPMLNNIPTFGAIRAAAVGTSAIVGTVMGGVEGYRAAEGAETPRKAAKRAAEAVKKKAQSVRSKAKDMMSQAKKSCNPQY</sequence>
<name>A0A671UQ16_SPAAU</name>
<protein>
    <submittedName>
        <fullName evidence="6">GTPase IMAP family member 7-like</fullName>
    </submittedName>
</protein>
<comment type="similarity">
    <text evidence="1">Belongs to the TRAFAC class TrmE-Era-EngA-EngB-Septin-like GTPase superfamily. AIG1/Toc34/Toc159-like paraseptin GTPase family. IAN subfamily.</text>
</comment>
<evidence type="ECO:0000313" key="7">
    <source>
        <dbReference type="Proteomes" id="UP000472265"/>
    </source>
</evidence>
<dbReference type="PROSITE" id="PS51720">
    <property type="entry name" value="G_AIG1"/>
    <property type="match status" value="1"/>
</dbReference>
<dbReference type="Proteomes" id="UP000472265">
    <property type="component" value="Chromosome 10"/>
</dbReference>
<evidence type="ECO:0000256" key="4">
    <source>
        <dbReference type="SAM" id="MobiDB-lite"/>
    </source>
</evidence>
<feature type="region of interest" description="Disordered" evidence="4">
    <location>
        <begin position="322"/>
        <end position="355"/>
    </location>
</feature>
<dbReference type="FunFam" id="3.40.50.300:FF:000366">
    <property type="entry name" value="GTPase, IMAP family member 2"/>
    <property type="match status" value="1"/>
</dbReference>